<feature type="region of interest" description="Disordered" evidence="3">
    <location>
        <begin position="430"/>
        <end position="472"/>
    </location>
</feature>
<feature type="compositionally biased region" description="Polar residues" evidence="3">
    <location>
        <begin position="968"/>
        <end position="979"/>
    </location>
</feature>
<feature type="compositionally biased region" description="Basic and acidic residues" evidence="3">
    <location>
        <begin position="257"/>
        <end position="267"/>
    </location>
</feature>
<name>A0A9P3H688_9FUNG</name>
<dbReference type="Gene3D" id="1.20.920.10">
    <property type="entry name" value="Bromodomain-like"/>
    <property type="match status" value="2"/>
</dbReference>
<evidence type="ECO:0000256" key="3">
    <source>
        <dbReference type="SAM" id="MobiDB-lite"/>
    </source>
</evidence>
<feature type="domain" description="Bromo" evidence="4">
    <location>
        <begin position="141"/>
        <end position="213"/>
    </location>
</feature>
<accession>A0A9P3H688</accession>
<feature type="domain" description="Bromo" evidence="4">
    <location>
        <begin position="344"/>
        <end position="416"/>
    </location>
</feature>
<organism evidence="6 7">
    <name type="scientific">Entomortierella parvispora</name>
    <dbReference type="NCBI Taxonomy" id="205924"/>
    <lineage>
        <taxon>Eukaryota</taxon>
        <taxon>Fungi</taxon>
        <taxon>Fungi incertae sedis</taxon>
        <taxon>Mucoromycota</taxon>
        <taxon>Mortierellomycotina</taxon>
        <taxon>Mortierellomycetes</taxon>
        <taxon>Mortierellales</taxon>
        <taxon>Mortierellaceae</taxon>
        <taxon>Entomortierella</taxon>
    </lineage>
</organism>
<dbReference type="SMART" id="SM00297">
    <property type="entry name" value="BROMO"/>
    <property type="match status" value="2"/>
</dbReference>
<dbReference type="GO" id="GO:0005634">
    <property type="term" value="C:nucleus"/>
    <property type="evidence" value="ECO:0007669"/>
    <property type="project" value="TreeGrafter"/>
</dbReference>
<dbReference type="Pfam" id="PF17035">
    <property type="entry name" value="BET"/>
    <property type="match status" value="1"/>
</dbReference>
<feature type="compositionally biased region" description="Polar residues" evidence="3">
    <location>
        <begin position="694"/>
        <end position="704"/>
    </location>
</feature>
<feature type="compositionally biased region" description="Polar residues" evidence="3">
    <location>
        <begin position="752"/>
        <end position="764"/>
    </location>
</feature>
<feature type="compositionally biased region" description="Low complexity" evidence="3">
    <location>
        <begin position="816"/>
        <end position="828"/>
    </location>
</feature>
<feature type="region of interest" description="Disordered" evidence="3">
    <location>
        <begin position="227"/>
        <end position="269"/>
    </location>
</feature>
<reference evidence="6" key="1">
    <citation type="submission" date="2021-11" db="EMBL/GenBank/DDBJ databases">
        <authorList>
            <person name="Herlambang A."/>
            <person name="Guo Y."/>
            <person name="Takashima Y."/>
            <person name="Nishizawa T."/>
        </authorList>
    </citation>
    <scope>NUCLEOTIDE SEQUENCE</scope>
    <source>
        <strain evidence="6">E1425</strain>
    </source>
</reference>
<feature type="region of interest" description="Disordered" evidence="3">
    <location>
        <begin position="290"/>
        <end position="325"/>
    </location>
</feature>
<sequence length="1123" mass="125052">MSHDTGSQQYSMNGQQPADRLNGVPPSNMPGMHGLYQGEGQSKRFGDDGGLDVTAGGSSGAFLSLSPSLDSSYPVVPGSSHSSSTTPVHNSFSAAVPSANGFSAWGTVAQPMNESARPAVRKPSMTREQRKYCGAIMKQLKKHRDAIAFLHPVNPVLLNVPDYPDVIKNPMDLSTVEKKLNDVKYETVDDFVADMNLIFNNCYLYNGRDALVSVHASNLEQAFNSSMRHMPKENEKALTESVYVKESPKKPSTSTKAKKEAPKKETKLTPVTLVAPEAIGASSTALNITDSEYSASEEKRPKRDTHAPSKEIPAGGKRKGSAKWKSDPRLRFCQTIVKDFFKKSNAEFMFPFLEPVDWVKLKIPDYPKIIRNPMDVGTIKKKLEEDVYENASQFESDVRQVLWNCFTFNPPGTPVYLMGRRMEQLFESKWSERPAPPTPLPAPEVQVGSESEAEAEAEGEGEGEGEEVDSSDDKIAEMERHLKTLSEQLETMKATKKKDKGDKKTVSKTAEKKPMPQEKSKAKPTAKTHTKSSAKTAEKKPASKKPRILYSSDEEEVLTYDQQLELSNYISGLQGEELSNIVQIIRETMPNFGNGEQDEVELDMDLLDPKTVYRLYEFAIRGRPEKRKRTLTKKARMIYSDDEEIPSSSKKSRSNKSGVKGSFDNDQDASMSSGSSSSSSDSDSDASDSDAVQVHSSPHRSNSPAVKYARGRSPPAKKSPPTPTAPPTKHVSKKQKQEPATSTNRKPKADNTWLNHSLTSNGTMSFDVAPLDIDVAELTSKKKSSPEPQETLPKAEEHIQLENMEHWAAFTTEVQPSKSSTSTPASESSKADPAWEQFQREMKAKKEKEQQLQNEQLRREREAREENEKRRQEERKRIEQEKERKKEIAREAYMREQKRAEEIRQRRERSRERKRELRDSANPYWEQAMAMQKFEVLLLEQQRDEHRKHEENVRRRRLTAGDPFFHTQLPQYTALSESSPLGPPGVRPGMAISPPQMWSPSPMMHAPHHHSPPVSAFTPPPPPIHPPFYSPQPPPPPTSPPRASTPPPPPPSSTPPRASTPPPPPPSTPPPTNHQQPPPPAFDACRPNGGAAAFASPLTAPVAMNGVGAEEALDEDDMNCEED</sequence>
<feature type="region of interest" description="Disordered" evidence="3">
    <location>
        <begin position="1"/>
        <end position="52"/>
    </location>
</feature>
<feature type="compositionally biased region" description="Acidic residues" evidence="3">
    <location>
        <begin position="451"/>
        <end position="470"/>
    </location>
</feature>
<feature type="compositionally biased region" description="Low complexity" evidence="3">
    <location>
        <begin position="655"/>
        <end position="681"/>
    </location>
</feature>
<dbReference type="PANTHER" id="PTHR22880:SF225">
    <property type="entry name" value="BROMODOMAIN-CONTAINING PROTEIN BET-1-RELATED"/>
    <property type="match status" value="1"/>
</dbReference>
<dbReference type="PRINTS" id="PR00503">
    <property type="entry name" value="BROMODOMAIN"/>
</dbReference>
<keyword evidence="7" id="KW-1185">Reference proteome</keyword>
<dbReference type="PROSITE" id="PS50014">
    <property type="entry name" value="BROMODOMAIN_2"/>
    <property type="match status" value="2"/>
</dbReference>
<feature type="region of interest" description="Disordered" evidence="3">
    <location>
        <begin position="624"/>
        <end position="766"/>
    </location>
</feature>
<feature type="region of interest" description="Disordered" evidence="3">
    <location>
        <begin position="779"/>
        <end position="920"/>
    </location>
</feature>
<dbReference type="Pfam" id="PF00439">
    <property type="entry name" value="Bromodomain"/>
    <property type="match status" value="2"/>
</dbReference>
<evidence type="ECO:0000259" key="5">
    <source>
        <dbReference type="PROSITE" id="PS51525"/>
    </source>
</evidence>
<dbReference type="InterPro" id="IPR050935">
    <property type="entry name" value="Bromo_chromatin_reader"/>
</dbReference>
<dbReference type="Proteomes" id="UP000827284">
    <property type="component" value="Unassembled WGS sequence"/>
</dbReference>
<feature type="compositionally biased region" description="Polar residues" evidence="3">
    <location>
        <begin position="1"/>
        <end position="16"/>
    </location>
</feature>
<dbReference type="GO" id="GO:0000785">
    <property type="term" value="C:chromatin"/>
    <property type="evidence" value="ECO:0007669"/>
    <property type="project" value="TreeGrafter"/>
</dbReference>
<dbReference type="InterPro" id="IPR036427">
    <property type="entry name" value="Bromodomain-like_sf"/>
</dbReference>
<dbReference type="SUPFAM" id="SSF47370">
    <property type="entry name" value="Bromodomain"/>
    <property type="match status" value="2"/>
</dbReference>
<protein>
    <submittedName>
        <fullName evidence="6">Bromodomain-containing factor 1</fullName>
    </submittedName>
</protein>
<feature type="compositionally biased region" description="Basic residues" evidence="3">
    <location>
        <begin position="522"/>
        <end position="532"/>
    </location>
</feature>
<dbReference type="InterPro" id="IPR001487">
    <property type="entry name" value="Bromodomain"/>
</dbReference>
<feature type="compositionally biased region" description="Pro residues" evidence="3">
    <location>
        <begin position="1018"/>
        <end position="1081"/>
    </location>
</feature>
<dbReference type="OrthoDB" id="21449at2759"/>
<dbReference type="GO" id="GO:0006338">
    <property type="term" value="P:chromatin remodeling"/>
    <property type="evidence" value="ECO:0007669"/>
    <property type="project" value="TreeGrafter"/>
</dbReference>
<dbReference type="InterPro" id="IPR027353">
    <property type="entry name" value="NET_dom"/>
</dbReference>
<proteinExistence type="predicted"/>
<feature type="compositionally biased region" description="Pro residues" evidence="3">
    <location>
        <begin position="717"/>
        <end position="726"/>
    </location>
</feature>
<keyword evidence="1 2" id="KW-0103">Bromodomain</keyword>
<evidence type="ECO:0000259" key="4">
    <source>
        <dbReference type="PROSITE" id="PS50014"/>
    </source>
</evidence>
<feature type="compositionally biased region" description="Basic residues" evidence="3">
    <location>
        <begin position="624"/>
        <end position="636"/>
    </location>
</feature>
<dbReference type="EMBL" id="BQFW01000004">
    <property type="protein sequence ID" value="GJJ70866.1"/>
    <property type="molecule type" value="Genomic_DNA"/>
</dbReference>
<feature type="compositionally biased region" description="Basic and acidic residues" evidence="3">
    <location>
        <begin position="793"/>
        <end position="805"/>
    </location>
</feature>
<dbReference type="Gene3D" id="1.20.1270.220">
    <property type="match status" value="1"/>
</dbReference>
<evidence type="ECO:0000313" key="6">
    <source>
        <dbReference type="EMBL" id="GJJ70866.1"/>
    </source>
</evidence>
<evidence type="ECO:0000313" key="7">
    <source>
        <dbReference type="Proteomes" id="UP000827284"/>
    </source>
</evidence>
<feature type="compositionally biased region" description="Low complexity" evidence="3">
    <location>
        <begin position="993"/>
        <end position="1005"/>
    </location>
</feature>
<dbReference type="PROSITE" id="PS51525">
    <property type="entry name" value="NET"/>
    <property type="match status" value="1"/>
</dbReference>
<feature type="region of interest" description="Disordered" evidence="3">
    <location>
        <begin position="945"/>
        <end position="1093"/>
    </location>
</feature>
<feature type="compositionally biased region" description="Basic and acidic residues" evidence="3">
    <location>
        <begin position="499"/>
        <end position="521"/>
    </location>
</feature>
<evidence type="ECO:0000256" key="2">
    <source>
        <dbReference type="PROSITE-ProRule" id="PRU00035"/>
    </source>
</evidence>
<comment type="caution">
    <text evidence="6">The sequence shown here is derived from an EMBL/GenBank/DDBJ whole genome shotgun (WGS) entry which is preliminary data.</text>
</comment>
<reference evidence="6" key="2">
    <citation type="journal article" date="2022" name="Microbiol. Resour. Announc.">
        <title>Whole-Genome Sequence of Entomortierella parvispora E1425, a Mucoromycotan Fungus Associated with Burkholderiaceae-Related Endosymbiotic Bacteria.</title>
        <authorList>
            <person name="Herlambang A."/>
            <person name="Guo Y."/>
            <person name="Takashima Y."/>
            <person name="Narisawa K."/>
            <person name="Ohta H."/>
            <person name="Nishizawa T."/>
        </authorList>
    </citation>
    <scope>NUCLEOTIDE SEQUENCE</scope>
    <source>
        <strain evidence="6">E1425</strain>
    </source>
</reference>
<feature type="domain" description="NET" evidence="5">
    <location>
        <begin position="548"/>
        <end position="630"/>
    </location>
</feature>
<dbReference type="GO" id="GO:0006355">
    <property type="term" value="P:regulation of DNA-templated transcription"/>
    <property type="evidence" value="ECO:0007669"/>
    <property type="project" value="TreeGrafter"/>
</dbReference>
<feature type="compositionally biased region" description="Basic and acidic residues" evidence="3">
    <location>
        <begin position="296"/>
        <end position="309"/>
    </location>
</feature>
<dbReference type="PANTHER" id="PTHR22880">
    <property type="entry name" value="FALZ-RELATED BROMODOMAIN-CONTAINING PROTEINS"/>
    <property type="match status" value="1"/>
</dbReference>
<dbReference type="AlphaFoldDB" id="A0A9P3H688"/>
<gene>
    <name evidence="6" type="ORF">EMPS_03216</name>
</gene>
<dbReference type="InterPro" id="IPR038336">
    <property type="entry name" value="NET_sf"/>
</dbReference>
<feature type="compositionally biased region" description="Basic and acidic residues" evidence="3">
    <location>
        <begin position="838"/>
        <end position="919"/>
    </location>
</feature>
<evidence type="ECO:0000256" key="1">
    <source>
        <dbReference type="ARBA" id="ARBA00023117"/>
    </source>
</evidence>
<feature type="region of interest" description="Disordered" evidence="3">
    <location>
        <begin position="490"/>
        <end position="554"/>
    </location>
</feature>